<proteinExistence type="predicted"/>
<dbReference type="InterPro" id="IPR016035">
    <property type="entry name" value="Acyl_Trfase/lysoPLipase"/>
</dbReference>
<protein>
    <submittedName>
        <fullName evidence="1">Polyketide synthase</fullName>
    </submittedName>
</protein>
<dbReference type="AlphaFoldDB" id="A0A8H6NB81"/>
<gene>
    <name evidence="1" type="ORF">CPLU01_09358</name>
</gene>
<evidence type="ECO:0000313" key="2">
    <source>
        <dbReference type="Proteomes" id="UP000654918"/>
    </source>
</evidence>
<sequence length="102" mass="10573">MFSSVTAAEMTGLANAAYWKSNMISPVRFEEAPSFLIEVGPSGALAGAVSQTLEKLPGGADVSYSAAWSRGANAGHSPFDVAGRLYLEGSGYRSGAGQRLRS</sequence>
<dbReference type="InterPro" id="IPR001227">
    <property type="entry name" value="Ac_transferase_dom_sf"/>
</dbReference>
<name>A0A8H6NB81_9PEZI</name>
<reference evidence="1" key="1">
    <citation type="journal article" date="2020" name="Phytopathology">
        <title>Genome Sequence Resources of Colletotrichum truncatum, C. plurivorum, C. musicola, and C. sojae: Four Species Pathogenic to Soybean (Glycine max).</title>
        <authorList>
            <person name="Rogerio F."/>
            <person name="Boufleur T.R."/>
            <person name="Ciampi-Guillardi M."/>
            <person name="Sukno S.A."/>
            <person name="Thon M.R."/>
            <person name="Massola Junior N.S."/>
            <person name="Baroncelli R."/>
        </authorList>
    </citation>
    <scope>NUCLEOTIDE SEQUENCE</scope>
    <source>
        <strain evidence="1">LFN00145</strain>
    </source>
</reference>
<organism evidence="1 2">
    <name type="scientific">Colletotrichum plurivorum</name>
    <dbReference type="NCBI Taxonomy" id="2175906"/>
    <lineage>
        <taxon>Eukaryota</taxon>
        <taxon>Fungi</taxon>
        <taxon>Dikarya</taxon>
        <taxon>Ascomycota</taxon>
        <taxon>Pezizomycotina</taxon>
        <taxon>Sordariomycetes</taxon>
        <taxon>Hypocreomycetidae</taxon>
        <taxon>Glomerellales</taxon>
        <taxon>Glomerellaceae</taxon>
        <taxon>Colletotrichum</taxon>
        <taxon>Colletotrichum orchidearum species complex</taxon>
    </lineage>
</organism>
<dbReference type="GO" id="GO:0016740">
    <property type="term" value="F:transferase activity"/>
    <property type="evidence" value="ECO:0007669"/>
    <property type="project" value="InterPro"/>
</dbReference>
<evidence type="ECO:0000313" key="1">
    <source>
        <dbReference type="EMBL" id="KAF6826984.1"/>
    </source>
</evidence>
<comment type="caution">
    <text evidence="1">The sequence shown here is derived from an EMBL/GenBank/DDBJ whole genome shotgun (WGS) entry which is preliminary data.</text>
</comment>
<keyword evidence="2" id="KW-1185">Reference proteome</keyword>
<dbReference type="SUPFAM" id="SSF52151">
    <property type="entry name" value="FabD/lysophospholipase-like"/>
    <property type="match status" value="1"/>
</dbReference>
<dbReference type="Gene3D" id="3.40.366.10">
    <property type="entry name" value="Malonyl-Coenzyme A Acyl Carrier Protein, domain 2"/>
    <property type="match status" value="1"/>
</dbReference>
<accession>A0A8H6NB81</accession>
<dbReference type="Proteomes" id="UP000654918">
    <property type="component" value="Unassembled WGS sequence"/>
</dbReference>
<dbReference type="EMBL" id="WIGO01000145">
    <property type="protein sequence ID" value="KAF6826984.1"/>
    <property type="molecule type" value="Genomic_DNA"/>
</dbReference>